<dbReference type="SUPFAM" id="SSF55331">
    <property type="entry name" value="Tautomerase/MIF"/>
    <property type="match status" value="1"/>
</dbReference>
<keyword evidence="4" id="KW-0964">Secreted</keyword>
<evidence type="ECO:0000256" key="10">
    <source>
        <dbReference type="ARBA" id="ARBA00041631"/>
    </source>
</evidence>
<proteinExistence type="inferred from homology"/>
<dbReference type="Pfam" id="PF01187">
    <property type="entry name" value="MIF"/>
    <property type="match status" value="1"/>
</dbReference>
<dbReference type="GO" id="GO:0004167">
    <property type="term" value="F:dopachrome isomerase activity"/>
    <property type="evidence" value="ECO:0007669"/>
    <property type="project" value="UniProtKB-EC"/>
</dbReference>
<accession>A0A811JT32</accession>
<dbReference type="GO" id="GO:0005615">
    <property type="term" value="C:extracellular space"/>
    <property type="evidence" value="ECO:0007669"/>
    <property type="project" value="UniProtKB-KW"/>
</dbReference>
<evidence type="ECO:0000256" key="1">
    <source>
        <dbReference type="ARBA" id="ARBA00004613"/>
    </source>
</evidence>
<dbReference type="PANTHER" id="PTHR11954">
    <property type="entry name" value="D-DOPACHROME DECARBOXYLASE"/>
    <property type="match status" value="1"/>
</dbReference>
<comment type="catalytic activity">
    <reaction evidence="6">
        <text>3-phenylpyruvate = enol-phenylpyruvate</text>
        <dbReference type="Rhea" id="RHEA:17097"/>
        <dbReference type="ChEBI" id="CHEBI:16815"/>
        <dbReference type="ChEBI" id="CHEBI:18005"/>
        <dbReference type="EC" id="5.3.2.1"/>
    </reaction>
</comment>
<protein>
    <recommendedName>
        <fullName evidence="12">L-dopachrome isomerase</fullName>
        <ecNumber evidence="9">5.3.2.1</ecNumber>
        <ecNumber evidence="8">5.3.3.12</ecNumber>
    </recommendedName>
    <alternativeName>
        <fullName evidence="10">L-dopachrome tautomerase</fullName>
    </alternativeName>
    <alternativeName>
        <fullName evidence="11">Phenylpyruvate tautomerase</fullName>
    </alternativeName>
</protein>
<evidence type="ECO:0000313" key="14">
    <source>
        <dbReference type="Proteomes" id="UP000614601"/>
    </source>
</evidence>
<comment type="caution">
    <text evidence="13">The sequence shown here is derived from an EMBL/GenBank/DDBJ whole genome shotgun (WGS) entry which is preliminary data.</text>
</comment>
<evidence type="ECO:0000256" key="2">
    <source>
        <dbReference type="ARBA" id="ARBA00005851"/>
    </source>
</evidence>
<evidence type="ECO:0000256" key="4">
    <source>
        <dbReference type="ARBA" id="ARBA00022525"/>
    </source>
</evidence>
<evidence type="ECO:0000256" key="6">
    <source>
        <dbReference type="ARBA" id="ARBA00036735"/>
    </source>
</evidence>
<comment type="similarity">
    <text evidence="2">Belongs to the MIF family.</text>
</comment>
<evidence type="ECO:0000256" key="11">
    <source>
        <dbReference type="ARBA" id="ARBA00041912"/>
    </source>
</evidence>
<dbReference type="InterPro" id="IPR001398">
    <property type="entry name" value="Macrophage_inhib_fac"/>
</dbReference>
<organism evidence="13 14">
    <name type="scientific">Bursaphelenchus okinawaensis</name>
    <dbReference type="NCBI Taxonomy" id="465554"/>
    <lineage>
        <taxon>Eukaryota</taxon>
        <taxon>Metazoa</taxon>
        <taxon>Ecdysozoa</taxon>
        <taxon>Nematoda</taxon>
        <taxon>Chromadorea</taxon>
        <taxon>Rhabditida</taxon>
        <taxon>Tylenchina</taxon>
        <taxon>Tylenchomorpha</taxon>
        <taxon>Aphelenchoidea</taxon>
        <taxon>Aphelenchoididae</taxon>
        <taxon>Bursaphelenchus</taxon>
    </lineage>
</organism>
<reference evidence="13" key="1">
    <citation type="submission" date="2020-09" db="EMBL/GenBank/DDBJ databases">
        <authorList>
            <person name="Kikuchi T."/>
        </authorList>
    </citation>
    <scope>NUCLEOTIDE SEQUENCE</scope>
    <source>
        <strain evidence="13">SH1</strain>
    </source>
</reference>
<evidence type="ECO:0000256" key="12">
    <source>
        <dbReference type="ARBA" id="ARBA00042730"/>
    </source>
</evidence>
<keyword evidence="3" id="KW-0202">Cytokine</keyword>
<dbReference type="GO" id="GO:0050178">
    <property type="term" value="F:phenylpyruvate tautomerase activity"/>
    <property type="evidence" value="ECO:0007669"/>
    <property type="project" value="UniProtKB-EC"/>
</dbReference>
<evidence type="ECO:0000256" key="8">
    <source>
        <dbReference type="ARBA" id="ARBA00038932"/>
    </source>
</evidence>
<keyword evidence="14" id="KW-1185">Reference proteome</keyword>
<dbReference type="EC" id="5.3.3.12" evidence="8"/>
<dbReference type="Gene3D" id="3.30.429.10">
    <property type="entry name" value="Macrophage Migration Inhibitory Factor"/>
    <property type="match status" value="1"/>
</dbReference>
<dbReference type="InterPro" id="IPR014347">
    <property type="entry name" value="Tautomerase/MIF_sf"/>
</dbReference>
<dbReference type="EMBL" id="CAJFCW020000001">
    <property type="protein sequence ID" value="CAG9082043.1"/>
    <property type="molecule type" value="Genomic_DNA"/>
</dbReference>
<evidence type="ECO:0000256" key="3">
    <source>
        <dbReference type="ARBA" id="ARBA00022514"/>
    </source>
</evidence>
<dbReference type="Proteomes" id="UP000783686">
    <property type="component" value="Unassembled WGS sequence"/>
</dbReference>
<evidence type="ECO:0000256" key="7">
    <source>
        <dbReference type="ARBA" id="ARBA00036823"/>
    </source>
</evidence>
<comment type="catalytic activity">
    <reaction evidence="7">
        <text>L-dopachrome = 5,6-dihydroxyindole-2-carboxylate</text>
        <dbReference type="Rhea" id="RHEA:13041"/>
        <dbReference type="ChEBI" id="CHEBI:16875"/>
        <dbReference type="ChEBI" id="CHEBI:57509"/>
        <dbReference type="EC" id="5.3.3.12"/>
    </reaction>
</comment>
<dbReference type="GO" id="GO:0005125">
    <property type="term" value="F:cytokine activity"/>
    <property type="evidence" value="ECO:0007669"/>
    <property type="project" value="UniProtKB-KW"/>
</dbReference>
<dbReference type="Proteomes" id="UP000614601">
    <property type="component" value="Unassembled WGS sequence"/>
</dbReference>
<dbReference type="OrthoDB" id="255819at2759"/>
<keyword evidence="5" id="KW-0413">Isomerase</keyword>
<dbReference type="EC" id="5.3.2.1" evidence="9"/>
<dbReference type="EMBL" id="CAJFDH010000001">
    <property type="protein sequence ID" value="CAD5206505.1"/>
    <property type="molecule type" value="Genomic_DNA"/>
</dbReference>
<name>A0A811JT32_9BILA</name>
<sequence>MPILKITTDFPHAQIPADFLAKTSALVAKLTGKPESYVQVILQPDSLMSFGGKNAESAYLEFGSIGGFGNKTNKMAGELTNLVNSELKISKDRFYIKFSPIDATELSFNGQTFA</sequence>
<evidence type="ECO:0000256" key="5">
    <source>
        <dbReference type="ARBA" id="ARBA00023235"/>
    </source>
</evidence>
<comment type="subcellular location">
    <subcellularLocation>
        <location evidence="1">Secreted</location>
    </subcellularLocation>
</comment>
<evidence type="ECO:0000313" key="13">
    <source>
        <dbReference type="EMBL" id="CAD5206505.1"/>
    </source>
</evidence>
<gene>
    <name evidence="13" type="ORF">BOKJ2_LOCUS1189</name>
</gene>
<dbReference type="PANTHER" id="PTHR11954:SF6">
    <property type="entry name" value="MACROPHAGE MIGRATION INHIBITORY FACTOR"/>
    <property type="match status" value="1"/>
</dbReference>
<evidence type="ECO:0000256" key="9">
    <source>
        <dbReference type="ARBA" id="ARBA00039086"/>
    </source>
</evidence>
<dbReference type="AlphaFoldDB" id="A0A811JT32"/>